<dbReference type="Proteomes" id="UP001430065">
    <property type="component" value="Unassembled WGS sequence"/>
</dbReference>
<protein>
    <submittedName>
        <fullName evidence="2">RebB family R body protein</fullName>
    </submittedName>
</protein>
<gene>
    <name evidence="2" type="ORF">ISP20_21075</name>
</gene>
<accession>A0ABS2JXE2</accession>
<comment type="caution">
    <text evidence="2">The sequence shown here is derived from an EMBL/GenBank/DDBJ whole genome shotgun (WGS) entry which is preliminary data.</text>
</comment>
<reference evidence="2 3" key="1">
    <citation type="submission" date="2020-10" db="EMBL/GenBank/DDBJ databases">
        <title>Phylogeny of dyella-like bacteria.</title>
        <authorList>
            <person name="Fu J."/>
        </authorList>
    </citation>
    <scope>NUCLEOTIDE SEQUENCE [LARGE SCALE GENOMIC DNA]</scope>
    <source>
        <strain evidence="2 3">THG-B117</strain>
    </source>
</reference>
<evidence type="ECO:0000256" key="1">
    <source>
        <dbReference type="SAM" id="MobiDB-lite"/>
    </source>
</evidence>
<dbReference type="EMBL" id="JADIKC010000015">
    <property type="protein sequence ID" value="MBM7123671.1"/>
    <property type="molecule type" value="Genomic_DNA"/>
</dbReference>
<proteinExistence type="predicted"/>
<dbReference type="InterPro" id="IPR021070">
    <property type="entry name" value="Killing_trait_RebB"/>
</dbReference>
<keyword evidence="3" id="KW-1185">Reference proteome</keyword>
<evidence type="ECO:0000313" key="3">
    <source>
        <dbReference type="Proteomes" id="UP001430065"/>
    </source>
</evidence>
<sequence length="183" mass="19610">MSMSTQIDPQVTDSVTQTNPQIRGSSPAAALGSLYQVTVHALGNAAQNAVNSQQQNDILMQAATTQAVMQLLSIDSNGASLNEGKSSAPMQSIEDLTGALAKIERAVESPNKLGTDNVSPWSHEARELMKTVADALREFQRVSQEAGMAMVKQAAKAAVLVHLINAPDQLQQYQKILELIEEL</sequence>
<dbReference type="Pfam" id="PF11747">
    <property type="entry name" value="RebB"/>
    <property type="match status" value="1"/>
</dbReference>
<organism evidence="2 3">
    <name type="scientific">Dyella kyungheensis</name>
    <dbReference type="NCBI Taxonomy" id="1242174"/>
    <lineage>
        <taxon>Bacteria</taxon>
        <taxon>Pseudomonadati</taxon>
        <taxon>Pseudomonadota</taxon>
        <taxon>Gammaproteobacteria</taxon>
        <taxon>Lysobacterales</taxon>
        <taxon>Rhodanobacteraceae</taxon>
        <taxon>Dyella</taxon>
    </lineage>
</organism>
<name>A0ABS2JXE2_9GAMM</name>
<feature type="region of interest" description="Disordered" evidence="1">
    <location>
        <begin position="1"/>
        <end position="24"/>
    </location>
</feature>
<evidence type="ECO:0000313" key="2">
    <source>
        <dbReference type="EMBL" id="MBM7123671.1"/>
    </source>
</evidence>